<dbReference type="EMBL" id="PCVY01000041">
    <property type="protein sequence ID" value="PIQ86522.1"/>
    <property type="molecule type" value="Genomic_DNA"/>
</dbReference>
<dbReference type="Pfam" id="PF13202">
    <property type="entry name" value="EF-hand_5"/>
    <property type="match status" value="2"/>
</dbReference>
<evidence type="ECO:0000259" key="1">
    <source>
        <dbReference type="Pfam" id="PF13202"/>
    </source>
</evidence>
<dbReference type="PROSITE" id="PS00018">
    <property type="entry name" value="EF_HAND_1"/>
    <property type="match status" value="1"/>
</dbReference>
<reference evidence="2 3" key="1">
    <citation type="submission" date="2017-09" db="EMBL/GenBank/DDBJ databases">
        <title>Depth-based differentiation of microbial function through sediment-hosted aquifers and enrichment of novel symbionts in the deep terrestrial subsurface.</title>
        <authorList>
            <person name="Probst A.J."/>
            <person name="Ladd B."/>
            <person name="Jarett J.K."/>
            <person name="Geller-Mcgrath D.E."/>
            <person name="Sieber C.M."/>
            <person name="Emerson J.B."/>
            <person name="Anantharaman K."/>
            <person name="Thomas B.C."/>
            <person name="Malmstrom R."/>
            <person name="Stieglmeier M."/>
            <person name="Klingl A."/>
            <person name="Woyke T."/>
            <person name="Ryan C.M."/>
            <person name="Banfield J.F."/>
        </authorList>
    </citation>
    <scope>NUCLEOTIDE SEQUENCE [LARGE SCALE GENOMIC DNA]</scope>
    <source>
        <strain evidence="2">CG11_big_fil_rev_8_21_14_0_20_45_26</strain>
    </source>
</reference>
<dbReference type="InterPro" id="IPR018247">
    <property type="entry name" value="EF_Hand_1_Ca_BS"/>
</dbReference>
<protein>
    <recommendedName>
        <fullName evidence="1">EF-hand domain-containing protein</fullName>
    </recommendedName>
</protein>
<organism evidence="2 3">
    <name type="scientific">Candidatus Abzuiibacterium crystallinum</name>
    <dbReference type="NCBI Taxonomy" id="1974748"/>
    <lineage>
        <taxon>Bacteria</taxon>
        <taxon>Pseudomonadati</taxon>
        <taxon>Candidatus Omnitrophota</taxon>
        <taxon>Candidatus Abzuiibacterium</taxon>
    </lineage>
</organism>
<name>A0A2H0LQ31_9BACT</name>
<evidence type="ECO:0000313" key="2">
    <source>
        <dbReference type="EMBL" id="PIQ86522.1"/>
    </source>
</evidence>
<dbReference type="Proteomes" id="UP000230859">
    <property type="component" value="Unassembled WGS sequence"/>
</dbReference>
<dbReference type="CDD" id="cd00051">
    <property type="entry name" value="EFh"/>
    <property type="match status" value="1"/>
</dbReference>
<dbReference type="InterPro" id="IPR011992">
    <property type="entry name" value="EF-hand-dom_pair"/>
</dbReference>
<accession>A0A2H0LQ31</accession>
<feature type="domain" description="EF-hand" evidence="1">
    <location>
        <begin position="53"/>
        <end position="68"/>
    </location>
</feature>
<dbReference type="GO" id="GO:0005509">
    <property type="term" value="F:calcium ion binding"/>
    <property type="evidence" value="ECO:0007669"/>
    <property type="project" value="InterPro"/>
</dbReference>
<dbReference type="SUPFAM" id="SSF47473">
    <property type="entry name" value="EF-hand"/>
    <property type="match status" value="1"/>
</dbReference>
<feature type="domain" description="EF-hand" evidence="1">
    <location>
        <begin position="84"/>
        <end position="100"/>
    </location>
</feature>
<dbReference type="InterPro" id="IPR002048">
    <property type="entry name" value="EF_hand_dom"/>
</dbReference>
<gene>
    <name evidence="2" type="ORF">COV74_04345</name>
</gene>
<sequence>MKTKISFTQWFLILFLAGIVMPGWVRAEDEQPENKRKEFNEQYGDFYTKSWHNAADTNHDGNLSLDEMHAAPKIGPEAGLDASRFAEADKNHDGQISLQEAHAEKAFEIAHSQKIEDYFQNHKGVMDFIIQHPDAANYLAQRPDLKQFALSHPEVADYLASHENTAEWLARHPTMNNCVNNYFTVAAF</sequence>
<dbReference type="AlphaFoldDB" id="A0A2H0LQ31"/>
<proteinExistence type="predicted"/>
<comment type="caution">
    <text evidence="2">The sequence shown here is derived from an EMBL/GenBank/DDBJ whole genome shotgun (WGS) entry which is preliminary data.</text>
</comment>
<dbReference type="Gene3D" id="1.10.238.10">
    <property type="entry name" value="EF-hand"/>
    <property type="match status" value="1"/>
</dbReference>
<evidence type="ECO:0000313" key="3">
    <source>
        <dbReference type="Proteomes" id="UP000230859"/>
    </source>
</evidence>